<evidence type="ECO:0008006" key="5">
    <source>
        <dbReference type="Google" id="ProtNLM"/>
    </source>
</evidence>
<dbReference type="EMBL" id="RKMH01000003">
    <property type="protein sequence ID" value="RPA65315.1"/>
    <property type="molecule type" value="Genomic_DNA"/>
</dbReference>
<proteinExistence type="predicted"/>
<reference evidence="3 4" key="1">
    <citation type="submission" date="2018-11" db="EMBL/GenBank/DDBJ databases">
        <title>Draft genome sequence of Gordonia sp. RS15-1S isolated from rice stems.</title>
        <authorList>
            <person name="Muangham S."/>
        </authorList>
    </citation>
    <scope>NUCLEOTIDE SEQUENCE [LARGE SCALE GENOMIC DNA]</scope>
    <source>
        <strain evidence="3 4">RS15-1S</strain>
    </source>
</reference>
<keyword evidence="2" id="KW-0732">Signal</keyword>
<dbReference type="InterPro" id="IPR015286">
    <property type="entry name" value="Porin_fam_mycobact-type"/>
</dbReference>
<dbReference type="Pfam" id="PF09203">
    <property type="entry name" value="MspA"/>
    <property type="match status" value="1"/>
</dbReference>
<protein>
    <recommendedName>
        <fullName evidence="5">MspA family protein</fullName>
    </recommendedName>
</protein>
<accession>A0A3N4GSQ6</accession>
<evidence type="ECO:0000313" key="4">
    <source>
        <dbReference type="Proteomes" id="UP000267536"/>
    </source>
</evidence>
<dbReference type="OrthoDB" id="4540215at2"/>
<feature type="signal peptide" evidence="2">
    <location>
        <begin position="1"/>
        <end position="30"/>
    </location>
</feature>
<dbReference type="InterPro" id="IPR006311">
    <property type="entry name" value="TAT_signal"/>
</dbReference>
<name>A0A3N4GSQ6_9ACTN</name>
<organism evidence="3 4">
    <name type="scientific">Gordonia oryzae</name>
    <dbReference type="NCBI Taxonomy" id="2487349"/>
    <lineage>
        <taxon>Bacteria</taxon>
        <taxon>Bacillati</taxon>
        <taxon>Actinomycetota</taxon>
        <taxon>Actinomycetes</taxon>
        <taxon>Mycobacteriales</taxon>
        <taxon>Gordoniaceae</taxon>
        <taxon>Gordonia</taxon>
    </lineage>
</organism>
<dbReference type="Proteomes" id="UP000267536">
    <property type="component" value="Unassembled WGS sequence"/>
</dbReference>
<keyword evidence="4" id="KW-1185">Reference proteome</keyword>
<dbReference type="Gene3D" id="2.60.40.1650">
    <property type="entry name" value="Porin MspA (Ig-like beta-sandwich domain)"/>
    <property type="match status" value="1"/>
</dbReference>
<evidence type="ECO:0000313" key="3">
    <source>
        <dbReference type="EMBL" id="RPA65315.1"/>
    </source>
</evidence>
<evidence type="ECO:0000256" key="2">
    <source>
        <dbReference type="SAM" id="SignalP"/>
    </source>
</evidence>
<feature type="chain" id="PRO_5038917733" description="MspA family protein" evidence="2">
    <location>
        <begin position="31"/>
        <end position="227"/>
    </location>
</feature>
<feature type="region of interest" description="Disordered" evidence="1">
    <location>
        <begin position="91"/>
        <end position="110"/>
    </location>
</feature>
<dbReference type="PROSITE" id="PS51318">
    <property type="entry name" value="TAT"/>
    <property type="match status" value="1"/>
</dbReference>
<sequence length="227" mass="22944">MSTSTSRLRPIAARAAVAGAAALGVALALAAPAHADAFVRLPNGTAAGDGLTLTRTHETAQISPSLADNGLGRTAWVSANIVLKADGLKPSAAGPNNGPAGESAMPGSNGTATDGAAATLSVGYIVGCQVNISNATLGLSGSLDVVKNTLGGTGTASIPVSPGQVVFYQLDYKDIEKSGTYYFDYDRAQLQVQNCGGYAQARSFVTVETTGNNHRKINLYGAPFSIG</sequence>
<dbReference type="RefSeq" id="WP_123926509.1">
    <property type="nucleotide sequence ID" value="NZ_JBPSDP010000003.1"/>
</dbReference>
<dbReference type="AlphaFoldDB" id="A0A3N4GSQ6"/>
<gene>
    <name evidence="3" type="ORF">EF294_05685</name>
</gene>
<evidence type="ECO:0000256" key="1">
    <source>
        <dbReference type="SAM" id="MobiDB-lite"/>
    </source>
</evidence>
<comment type="caution">
    <text evidence="3">The sequence shown here is derived from an EMBL/GenBank/DDBJ whole genome shotgun (WGS) entry which is preliminary data.</text>
</comment>